<evidence type="ECO:0000256" key="1">
    <source>
        <dbReference type="ARBA" id="ARBA00025453"/>
    </source>
</evidence>
<evidence type="ECO:0000313" key="4">
    <source>
        <dbReference type="Proteomes" id="UP001497382"/>
    </source>
</evidence>
<dbReference type="AlphaFoldDB" id="A0AAV2AFK1"/>
<dbReference type="Pfam" id="PF00575">
    <property type="entry name" value="S1"/>
    <property type="match status" value="1"/>
</dbReference>
<dbReference type="InterPro" id="IPR003029">
    <property type="entry name" value="S1_domain"/>
</dbReference>
<dbReference type="EMBL" id="CAXIEN010000160">
    <property type="protein sequence ID" value="CAL1282804.1"/>
    <property type="molecule type" value="Genomic_DNA"/>
</dbReference>
<comment type="caution">
    <text evidence="3">The sequence shown here is derived from an EMBL/GenBank/DDBJ whole genome shotgun (WGS) entry which is preliminary data.</text>
</comment>
<dbReference type="Pfam" id="PF22706">
    <property type="entry name" value="Tex_central_region"/>
    <property type="match status" value="1"/>
</dbReference>
<dbReference type="GO" id="GO:0003729">
    <property type="term" value="F:mRNA binding"/>
    <property type="evidence" value="ECO:0007669"/>
    <property type="project" value="UniProtKB-ARBA"/>
</dbReference>
<dbReference type="InterPro" id="IPR044146">
    <property type="entry name" value="S1_Tex"/>
</dbReference>
<organism evidence="3 4">
    <name type="scientific">Larinioides sclopetarius</name>
    <dbReference type="NCBI Taxonomy" id="280406"/>
    <lineage>
        <taxon>Eukaryota</taxon>
        <taxon>Metazoa</taxon>
        <taxon>Ecdysozoa</taxon>
        <taxon>Arthropoda</taxon>
        <taxon>Chelicerata</taxon>
        <taxon>Arachnida</taxon>
        <taxon>Araneae</taxon>
        <taxon>Araneomorphae</taxon>
        <taxon>Entelegynae</taxon>
        <taxon>Araneoidea</taxon>
        <taxon>Araneidae</taxon>
        <taxon>Larinioides</taxon>
    </lineage>
</organism>
<dbReference type="Gene3D" id="1.10.150.310">
    <property type="entry name" value="Tex RuvX-like domain-like"/>
    <property type="match status" value="1"/>
</dbReference>
<evidence type="ECO:0000313" key="3">
    <source>
        <dbReference type="EMBL" id="CAL1282804.1"/>
    </source>
</evidence>
<dbReference type="InterPro" id="IPR041692">
    <property type="entry name" value="HHH_9"/>
</dbReference>
<dbReference type="Gene3D" id="3.30.420.140">
    <property type="entry name" value="YqgF/RNase H-like domain"/>
    <property type="match status" value="1"/>
</dbReference>
<dbReference type="InterPro" id="IPR055179">
    <property type="entry name" value="Tex-like_central_region"/>
</dbReference>
<dbReference type="Gene3D" id="1.10.10.650">
    <property type="entry name" value="RuvA domain 2-like"/>
    <property type="match status" value="1"/>
</dbReference>
<dbReference type="GO" id="GO:0003735">
    <property type="term" value="F:structural constituent of ribosome"/>
    <property type="evidence" value="ECO:0007669"/>
    <property type="project" value="TreeGrafter"/>
</dbReference>
<proteinExistence type="predicted"/>
<gene>
    <name evidence="3" type="ORF">LARSCL_LOCUS12256</name>
</gene>
<sequence length="714" mass="80345">MTGGMQAEKLRELQASYDEVKQVHKKVETILKTIKHEKFDETIATSFLCAKTLDEVELLYAPFKPGGKRTLAERSKQLGLEPLALQLLEQKTSLSQTNLQSYIKPVKGLKTEEEILSGIQHIIADKISKDRRVLDFIREKKHHPQIRILSSKSPTAEKEDKKAHVEGKSTQNFKYENYYNLNVLISNSAAHQIMALNRGEKQKVLTVKIQIPFALKNEVTKLIWDTFFSQRLDYKTYEFMKTCVTDSYERLIEPYLCRQIRSDLSKKAEKESINVFGSNVRSLLLTPPVRGKTVIGIDPGFVHGCKIACVSSKGEVLETGVIYPHSKGPSYNKNADIEKLQVMIFSYGAEIFAIGNGTACRETEVWLSSLIKCGIFNPHHVKYCIVNENGASIYSVTKEAEAELPGMDPNLRSAVSIARRLQDPLLEYVKIEPKHLGVGMYQHDVPESQLKKALDSIVEECVSFVGVDLNVCPEILLRKISGLSASKAKQIVEWRNKNSCFVNRQQLLEVKGLGQKSFEQCAGFVKILPETCTSDGLASKEVKKKKVAPSCLNPLDRTIIHPESYDIAEKFLKELKVDPENIGQQILVDKVTSHMRFTRVEDIANRLTSSAEVIQLIIDAFKQLQDYDIRKEFDQPLFQTSVRSFNDLQKGQILTGRVNNVTGFGAFVDIGVGTNGLIHVSKMKGRKLSVGDKVTVCVLEVDVQKKRIALEIKL</sequence>
<dbReference type="PROSITE" id="PS50126">
    <property type="entry name" value="S1"/>
    <property type="match status" value="1"/>
</dbReference>
<dbReference type="FunFam" id="2.40.50.140:FF:000051">
    <property type="entry name" value="RNA-binding transcriptional accessory protein"/>
    <property type="match status" value="1"/>
</dbReference>
<dbReference type="SUPFAM" id="SSF47781">
    <property type="entry name" value="RuvA domain 2-like"/>
    <property type="match status" value="2"/>
</dbReference>
<dbReference type="GO" id="GO:0006412">
    <property type="term" value="P:translation"/>
    <property type="evidence" value="ECO:0007669"/>
    <property type="project" value="TreeGrafter"/>
</dbReference>
<dbReference type="PANTHER" id="PTHR10724">
    <property type="entry name" value="30S RIBOSOMAL PROTEIN S1"/>
    <property type="match status" value="1"/>
</dbReference>
<feature type="domain" description="S1 motif" evidence="2">
    <location>
        <begin position="651"/>
        <end position="713"/>
    </location>
</feature>
<keyword evidence="4" id="KW-1185">Reference proteome</keyword>
<dbReference type="InterPro" id="IPR023319">
    <property type="entry name" value="Tex-like_HTH_dom_sf"/>
</dbReference>
<dbReference type="InterPro" id="IPR012337">
    <property type="entry name" value="RNaseH-like_sf"/>
</dbReference>
<protein>
    <recommendedName>
        <fullName evidence="2">S1 motif domain-containing protein</fullName>
    </recommendedName>
</protein>
<dbReference type="SMART" id="SM00316">
    <property type="entry name" value="S1"/>
    <property type="match status" value="1"/>
</dbReference>
<dbReference type="PANTHER" id="PTHR10724:SF10">
    <property type="entry name" value="S1 RNA-BINDING DOMAIN-CONTAINING PROTEIN 1"/>
    <property type="match status" value="1"/>
</dbReference>
<evidence type="ECO:0000259" key="2">
    <source>
        <dbReference type="PROSITE" id="PS50126"/>
    </source>
</evidence>
<dbReference type="InterPro" id="IPR032639">
    <property type="entry name" value="Tex_YqgF"/>
</dbReference>
<dbReference type="InterPro" id="IPR010994">
    <property type="entry name" value="RuvA_2-like"/>
</dbReference>
<dbReference type="CDD" id="cd05685">
    <property type="entry name" value="S1_Tex"/>
    <property type="match status" value="1"/>
</dbReference>
<comment type="function">
    <text evidence="1">Associates with the EF-Tu.GDP complex and induces the exchange of GDP to GTP. It remains bound to the aminoacyl-tRNA.EF-Tu.GTP complex up to the GTP hydrolysis stage on the ribosome.</text>
</comment>
<dbReference type="InterPro" id="IPR023323">
    <property type="entry name" value="Tex-like_dom_sf"/>
</dbReference>
<dbReference type="InterPro" id="IPR012340">
    <property type="entry name" value="NA-bd_OB-fold"/>
</dbReference>
<dbReference type="SUPFAM" id="SSF158832">
    <property type="entry name" value="Tex N-terminal region-like"/>
    <property type="match status" value="1"/>
</dbReference>
<dbReference type="FunFam" id="3.30.420.140:FF:000001">
    <property type="entry name" value="RNA-binding transcriptional accessory protein"/>
    <property type="match status" value="1"/>
</dbReference>
<dbReference type="Gene3D" id="1.10.3500.10">
    <property type="entry name" value="Tex N-terminal region-like"/>
    <property type="match status" value="1"/>
</dbReference>
<dbReference type="GO" id="GO:0005737">
    <property type="term" value="C:cytoplasm"/>
    <property type="evidence" value="ECO:0007669"/>
    <property type="project" value="UniProtKB-ARBA"/>
</dbReference>
<dbReference type="InterPro" id="IPR037027">
    <property type="entry name" value="YqgF/RNaseH-like_dom_sf"/>
</dbReference>
<dbReference type="InterPro" id="IPR006641">
    <property type="entry name" value="YqgF/RNaseH-like_dom"/>
</dbReference>
<dbReference type="SUPFAM" id="SSF53098">
    <property type="entry name" value="Ribonuclease H-like"/>
    <property type="match status" value="1"/>
</dbReference>
<dbReference type="Pfam" id="PF12836">
    <property type="entry name" value="HHH_3"/>
    <property type="match status" value="1"/>
</dbReference>
<name>A0AAV2AFK1_9ARAC</name>
<dbReference type="Pfam" id="PF17674">
    <property type="entry name" value="HHH_9"/>
    <property type="match status" value="1"/>
</dbReference>
<dbReference type="SMART" id="SM00732">
    <property type="entry name" value="YqgFc"/>
    <property type="match status" value="1"/>
</dbReference>
<dbReference type="Gene3D" id="2.40.50.140">
    <property type="entry name" value="Nucleic acid-binding proteins"/>
    <property type="match status" value="1"/>
</dbReference>
<accession>A0AAV2AFK1</accession>
<dbReference type="GO" id="GO:0006139">
    <property type="term" value="P:nucleobase-containing compound metabolic process"/>
    <property type="evidence" value="ECO:0007669"/>
    <property type="project" value="InterPro"/>
</dbReference>
<dbReference type="Proteomes" id="UP001497382">
    <property type="component" value="Unassembled WGS sequence"/>
</dbReference>
<dbReference type="SUPFAM" id="SSF50249">
    <property type="entry name" value="Nucleic acid-binding proteins"/>
    <property type="match status" value="1"/>
</dbReference>
<reference evidence="3 4" key="1">
    <citation type="submission" date="2024-04" db="EMBL/GenBank/DDBJ databases">
        <authorList>
            <person name="Rising A."/>
            <person name="Reimegard J."/>
            <person name="Sonavane S."/>
            <person name="Akerstrom W."/>
            <person name="Nylinder S."/>
            <person name="Hedman E."/>
            <person name="Kallberg Y."/>
        </authorList>
    </citation>
    <scope>NUCLEOTIDE SEQUENCE [LARGE SCALE GENOMIC DNA]</scope>
</reference>
<dbReference type="Pfam" id="PF16921">
    <property type="entry name" value="Tex_YqgF"/>
    <property type="match status" value="1"/>
</dbReference>
<dbReference type="InterPro" id="IPR050437">
    <property type="entry name" value="Ribos_protein_bS1-like"/>
</dbReference>